<organism evidence="1 2">
    <name type="scientific">Candidatus Protoclostridium stercorigallinarum</name>
    <dbReference type="NCBI Taxonomy" id="2838741"/>
    <lineage>
        <taxon>Bacteria</taxon>
        <taxon>Bacillati</taxon>
        <taxon>Bacillota</taxon>
        <taxon>Clostridia</taxon>
        <taxon>Candidatus Protoclostridium</taxon>
    </lineage>
</organism>
<evidence type="ECO:0000313" key="1">
    <source>
        <dbReference type="EMBL" id="HIW02264.1"/>
    </source>
</evidence>
<dbReference type="EMBL" id="DXHS01000051">
    <property type="protein sequence ID" value="HIW02264.1"/>
    <property type="molecule type" value="Genomic_DNA"/>
</dbReference>
<name>A0A9D1Q0V7_9FIRM</name>
<evidence type="ECO:0000313" key="2">
    <source>
        <dbReference type="Proteomes" id="UP000823990"/>
    </source>
</evidence>
<comment type="caution">
    <text evidence="1">The sequence shown here is derived from an EMBL/GenBank/DDBJ whole genome shotgun (WGS) entry which is preliminary data.</text>
</comment>
<gene>
    <name evidence="1" type="ORF">H9892_02900</name>
</gene>
<dbReference type="Proteomes" id="UP000823990">
    <property type="component" value="Unassembled WGS sequence"/>
</dbReference>
<reference evidence="1" key="2">
    <citation type="submission" date="2021-04" db="EMBL/GenBank/DDBJ databases">
        <authorList>
            <person name="Gilroy R."/>
        </authorList>
    </citation>
    <scope>NUCLEOTIDE SEQUENCE</scope>
    <source>
        <strain evidence="1">12435</strain>
    </source>
</reference>
<protein>
    <submittedName>
        <fullName evidence="1">Uncharacterized protein</fullName>
    </submittedName>
</protein>
<accession>A0A9D1Q0V7</accession>
<proteinExistence type="predicted"/>
<dbReference type="AlphaFoldDB" id="A0A9D1Q0V7"/>
<sequence length="167" mass="19762">MFCEYKDKLETVREKIASAERAYREGNITEEEYCALKRRLLSYVLPCDDYYSEPDFRYVIIKIRESTILEKGSLYEAVRRAWRINVDRISGYRYVFAVVDGVVRGIFIARQWKKVTSGPDAGRYEFFGDNAPYELEHKFIRKRIPPYYSKFGMASPVLYCPSRESRV</sequence>
<reference evidence="1" key="1">
    <citation type="journal article" date="2021" name="PeerJ">
        <title>Extensive microbial diversity within the chicken gut microbiome revealed by metagenomics and culture.</title>
        <authorList>
            <person name="Gilroy R."/>
            <person name="Ravi A."/>
            <person name="Getino M."/>
            <person name="Pursley I."/>
            <person name="Horton D.L."/>
            <person name="Alikhan N.F."/>
            <person name="Baker D."/>
            <person name="Gharbi K."/>
            <person name="Hall N."/>
            <person name="Watson M."/>
            <person name="Adriaenssens E.M."/>
            <person name="Foster-Nyarko E."/>
            <person name="Jarju S."/>
            <person name="Secka A."/>
            <person name="Antonio M."/>
            <person name="Oren A."/>
            <person name="Chaudhuri R.R."/>
            <person name="La Ragione R."/>
            <person name="Hildebrand F."/>
            <person name="Pallen M.J."/>
        </authorList>
    </citation>
    <scope>NUCLEOTIDE SEQUENCE</scope>
    <source>
        <strain evidence="1">12435</strain>
    </source>
</reference>